<dbReference type="InterPro" id="IPR009057">
    <property type="entry name" value="Homeodomain-like_sf"/>
</dbReference>
<dbReference type="PANTHER" id="PTHR43280">
    <property type="entry name" value="ARAC-FAMILY TRANSCRIPTIONAL REGULATOR"/>
    <property type="match status" value="1"/>
</dbReference>
<dbReference type="GO" id="GO:0043565">
    <property type="term" value="F:sequence-specific DNA binding"/>
    <property type="evidence" value="ECO:0007669"/>
    <property type="project" value="InterPro"/>
</dbReference>
<dbReference type="Pfam" id="PF14478">
    <property type="entry name" value="DUF4430"/>
    <property type="match status" value="1"/>
</dbReference>
<organism evidence="5 6">
    <name type="scientific">Secundilactobacillus silagei JCM 19001</name>
    <dbReference type="NCBI Taxonomy" id="1302250"/>
    <lineage>
        <taxon>Bacteria</taxon>
        <taxon>Bacillati</taxon>
        <taxon>Bacillota</taxon>
        <taxon>Bacilli</taxon>
        <taxon>Lactobacillales</taxon>
        <taxon>Lactobacillaceae</taxon>
        <taxon>Secundilactobacillus</taxon>
    </lineage>
</organism>
<gene>
    <name evidence="5" type="primary">araC</name>
    <name evidence="5" type="ORF">IWT126_00540</name>
</gene>
<dbReference type="PANTHER" id="PTHR43280:SF2">
    <property type="entry name" value="HTH-TYPE TRANSCRIPTIONAL REGULATOR EXSA"/>
    <property type="match status" value="1"/>
</dbReference>
<dbReference type="PROSITE" id="PS01124">
    <property type="entry name" value="HTH_ARAC_FAMILY_2"/>
    <property type="match status" value="1"/>
</dbReference>
<dbReference type="InterPro" id="IPR018062">
    <property type="entry name" value="HTH_AraC-typ_CS"/>
</dbReference>
<evidence type="ECO:0000256" key="2">
    <source>
        <dbReference type="ARBA" id="ARBA00023125"/>
    </source>
</evidence>
<dbReference type="GO" id="GO:0003700">
    <property type="term" value="F:DNA-binding transcription factor activity"/>
    <property type="evidence" value="ECO:0007669"/>
    <property type="project" value="InterPro"/>
</dbReference>
<dbReference type="InterPro" id="IPR027954">
    <property type="entry name" value="Transcobalamin-like_C"/>
</dbReference>
<protein>
    <submittedName>
        <fullName evidence="5">AraC family transcriptional regulator</fullName>
    </submittedName>
</protein>
<proteinExistence type="predicted"/>
<evidence type="ECO:0000313" key="5">
    <source>
        <dbReference type="EMBL" id="GAX00525.1"/>
    </source>
</evidence>
<dbReference type="Pfam" id="PF12833">
    <property type="entry name" value="HTH_18"/>
    <property type="match status" value="1"/>
</dbReference>
<evidence type="ECO:0000313" key="6">
    <source>
        <dbReference type="Proteomes" id="UP000198402"/>
    </source>
</evidence>
<dbReference type="SUPFAM" id="SSF46689">
    <property type="entry name" value="Homeodomain-like"/>
    <property type="match status" value="2"/>
</dbReference>
<dbReference type="InterPro" id="IPR020449">
    <property type="entry name" value="Tscrpt_reg_AraC-type_HTH"/>
</dbReference>
<dbReference type="Proteomes" id="UP000198402">
    <property type="component" value="Unassembled WGS sequence"/>
</dbReference>
<keyword evidence="3" id="KW-0804">Transcription</keyword>
<sequence length="367" mass="42427">MKEVLLDKPSLSQYRSLGSYLQSFSDITQIDALYYSLSGVLVHHDHVYTDEKQIQLQLDIHEFINYTIFPVILDYKFSGFILCNSAKISQQRVKLSKDYITNIFEEVFDSEPEHGVHTSVLDSLNTQEFNHINYLSILLKISPQYHNFDETNPNPVAEHLENDYTESFTSLKKANAYVVKNITKPLSLNEVSNRVYLSPSYLSRLFKKYLNITFIDYINHLKIAKAKELLALSTRPVNIIANDVGFSQTSYFTKTFKKMAGTTPSLFRRRHAATTKIFTIPHVVSWSEDDTVFDVSKRYFKDKKIDFFYQTANDFLYVNSIDGLTDSTENRGWLFTVDGNQPTESANQIKIDSIAEIQWIYTDLGRL</sequence>
<keyword evidence="6" id="KW-1185">Reference proteome</keyword>
<keyword evidence="1" id="KW-0805">Transcription regulation</keyword>
<dbReference type="RefSeq" id="WP_089136228.1">
    <property type="nucleotide sequence ID" value="NZ_BCMG01000002.1"/>
</dbReference>
<accession>A0A1Z5IFG0</accession>
<dbReference type="SMART" id="SM00342">
    <property type="entry name" value="HTH_ARAC"/>
    <property type="match status" value="1"/>
</dbReference>
<reference evidence="5 6" key="1">
    <citation type="submission" date="2015-11" db="EMBL/GenBank/DDBJ databases">
        <title>Draft genome sequences of new species of the genus Lactobacillus isolated from orchardgrass silage.</title>
        <authorList>
            <person name="Tohno M."/>
            <person name="Tanizawa Y."/>
            <person name="Arita M."/>
        </authorList>
    </citation>
    <scope>NUCLEOTIDE SEQUENCE [LARGE SCALE GENOMIC DNA]</scope>
    <source>
        <strain evidence="5 6">IWT126</strain>
    </source>
</reference>
<feature type="domain" description="HTH araC/xylS-type" evidence="4">
    <location>
        <begin position="172"/>
        <end position="270"/>
    </location>
</feature>
<dbReference type="Gene3D" id="1.10.10.60">
    <property type="entry name" value="Homeodomain-like"/>
    <property type="match status" value="2"/>
</dbReference>
<dbReference type="PROSITE" id="PS00041">
    <property type="entry name" value="HTH_ARAC_FAMILY_1"/>
    <property type="match status" value="1"/>
</dbReference>
<dbReference type="OrthoDB" id="9788446at2"/>
<evidence type="ECO:0000256" key="3">
    <source>
        <dbReference type="ARBA" id="ARBA00023163"/>
    </source>
</evidence>
<dbReference type="AlphaFoldDB" id="A0A1Z5IFG0"/>
<dbReference type="EMBL" id="BCMG01000002">
    <property type="protein sequence ID" value="GAX00525.1"/>
    <property type="molecule type" value="Genomic_DNA"/>
</dbReference>
<dbReference type="Gene3D" id="2.170.130.30">
    <property type="match status" value="1"/>
</dbReference>
<evidence type="ECO:0000256" key="1">
    <source>
        <dbReference type="ARBA" id="ARBA00023015"/>
    </source>
</evidence>
<dbReference type="STRING" id="1302250.GCA_001313225_03225"/>
<evidence type="ECO:0000259" key="4">
    <source>
        <dbReference type="PROSITE" id="PS01124"/>
    </source>
</evidence>
<keyword evidence="2" id="KW-0238">DNA-binding</keyword>
<name>A0A1Z5IFG0_9LACO</name>
<comment type="caution">
    <text evidence="5">The sequence shown here is derived from an EMBL/GenBank/DDBJ whole genome shotgun (WGS) entry which is preliminary data.</text>
</comment>
<dbReference type="PRINTS" id="PR00032">
    <property type="entry name" value="HTHARAC"/>
</dbReference>
<dbReference type="InterPro" id="IPR018060">
    <property type="entry name" value="HTH_AraC"/>
</dbReference>